<evidence type="ECO:0000256" key="3">
    <source>
        <dbReference type="ARBA" id="ARBA00022771"/>
    </source>
</evidence>
<dbReference type="InterPro" id="IPR007527">
    <property type="entry name" value="Znf_SWIM"/>
</dbReference>
<dbReference type="InterPro" id="IPR018289">
    <property type="entry name" value="MULE_transposase_dom"/>
</dbReference>
<name>V7AMX9_PHAVU</name>
<evidence type="ECO:0000313" key="9">
    <source>
        <dbReference type="Proteomes" id="UP000000226"/>
    </source>
</evidence>
<dbReference type="AlphaFoldDB" id="V7AMX9"/>
<keyword evidence="4 6" id="KW-0862">Zinc</keyword>
<feature type="domain" description="SWIM-type" evidence="7">
    <location>
        <begin position="548"/>
        <end position="584"/>
    </location>
</feature>
<keyword evidence="2 6" id="KW-0479">Metal-binding</keyword>
<dbReference type="eggNOG" id="ENOG502QSZE">
    <property type="taxonomic scope" value="Eukaryota"/>
</dbReference>
<dbReference type="STRING" id="3885.V7AMX9"/>
<evidence type="ECO:0000256" key="5">
    <source>
        <dbReference type="PROSITE-ProRule" id="PRU00325"/>
    </source>
</evidence>
<dbReference type="OMA" id="PTVGMCF"/>
<gene>
    <name evidence="8" type="ORF">PHAVU_010G093300g</name>
</gene>
<dbReference type="Proteomes" id="UP000000226">
    <property type="component" value="Chromosome 10"/>
</dbReference>
<dbReference type="InterPro" id="IPR031052">
    <property type="entry name" value="FHY3/FAR1"/>
</dbReference>
<dbReference type="Gramene" id="ESW06992">
    <property type="protein sequence ID" value="ESW06992"/>
    <property type="gene ID" value="PHAVU_010G093300g"/>
</dbReference>
<organism evidence="8 9">
    <name type="scientific">Phaseolus vulgaris</name>
    <name type="common">Kidney bean</name>
    <name type="synonym">French bean</name>
    <dbReference type="NCBI Taxonomy" id="3885"/>
    <lineage>
        <taxon>Eukaryota</taxon>
        <taxon>Viridiplantae</taxon>
        <taxon>Streptophyta</taxon>
        <taxon>Embryophyta</taxon>
        <taxon>Tracheophyta</taxon>
        <taxon>Spermatophyta</taxon>
        <taxon>Magnoliopsida</taxon>
        <taxon>eudicotyledons</taxon>
        <taxon>Gunneridae</taxon>
        <taxon>Pentapetalae</taxon>
        <taxon>rosids</taxon>
        <taxon>fabids</taxon>
        <taxon>Fabales</taxon>
        <taxon>Fabaceae</taxon>
        <taxon>Papilionoideae</taxon>
        <taxon>50 kb inversion clade</taxon>
        <taxon>NPAAA clade</taxon>
        <taxon>indigoferoid/millettioid clade</taxon>
        <taxon>Phaseoleae</taxon>
        <taxon>Phaseolus</taxon>
    </lineage>
</organism>
<keyword evidence="6" id="KW-0539">Nucleus</keyword>
<evidence type="ECO:0000256" key="4">
    <source>
        <dbReference type="ARBA" id="ARBA00022833"/>
    </source>
</evidence>
<evidence type="ECO:0000256" key="2">
    <source>
        <dbReference type="ARBA" id="ARBA00022723"/>
    </source>
</evidence>
<evidence type="ECO:0000256" key="1">
    <source>
        <dbReference type="ARBA" id="ARBA00005889"/>
    </source>
</evidence>
<reference evidence="9" key="1">
    <citation type="journal article" date="2014" name="Nat. Genet.">
        <title>A reference genome for common bean and genome-wide analysis of dual domestications.</title>
        <authorList>
            <person name="Schmutz J."/>
            <person name="McClean P.E."/>
            <person name="Mamidi S."/>
            <person name="Wu G.A."/>
            <person name="Cannon S.B."/>
            <person name="Grimwood J."/>
            <person name="Jenkins J."/>
            <person name="Shu S."/>
            <person name="Song Q."/>
            <person name="Chavarro C."/>
            <person name="Torres-Torres M."/>
            <person name="Geffroy V."/>
            <person name="Moghaddam S.M."/>
            <person name="Gao D."/>
            <person name="Abernathy B."/>
            <person name="Barry K."/>
            <person name="Blair M."/>
            <person name="Brick M.A."/>
            <person name="Chovatia M."/>
            <person name="Gepts P."/>
            <person name="Goodstein D.M."/>
            <person name="Gonzales M."/>
            <person name="Hellsten U."/>
            <person name="Hyten D.L."/>
            <person name="Jia G."/>
            <person name="Kelly J.D."/>
            <person name="Kudrna D."/>
            <person name="Lee R."/>
            <person name="Richard M.M."/>
            <person name="Miklas P.N."/>
            <person name="Osorno J.M."/>
            <person name="Rodrigues J."/>
            <person name="Thareau V."/>
            <person name="Urrea C.A."/>
            <person name="Wang M."/>
            <person name="Yu Y."/>
            <person name="Zhang M."/>
            <person name="Wing R.A."/>
            <person name="Cregan P.B."/>
            <person name="Rokhsar D.S."/>
            <person name="Jackson S.A."/>
        </authorList>
    </citation>
    <scope>NUCLEOTIDE SEQUENCE [LARGE SCALE GENOMIC DNA]</scope>
    <source>
        <strain evidence="9">cv. G19833</strain>
    </source>
</reference>
<comment type="subcellular location">
    <subcellularLocation>
        <location evidence="6">Nucleus</location>
    </subcellularLocation>
</comment>
<sequence length="712" mass="81818">MSENNNLSLDDIPIVEGEVSAVGHDTVLDNVEPSVPTVGMCFGSAPTVGMCFDSAKAVKTYYRQYAITKGFGIRIRSSKKGVDNEIRYFMLVCSREGKYVSPIPTEIKTLPTQANECQARITVGRKEGKWYIMSVIDEHSHDLSPTKSRLFCGNRKLKLKRNLEKNDDVGVRINKSFQSLASVAGGYDSQGFVEGDVRKYVGKQRHALGKDGDGKALLSHFLRMRELNKDFFFDIDIDDENRIRNFFWADARSRAACYDFGDIVSFDTTYLINKYDMPFTPFLGVNHHGQYILLGCALLSSEDTNTFVWLFECWLRCMSYKAPQGIVTDQCKAIKNAISVVFPQTHHRWCLWHIMKKIPEKLQGYGEYKEIKHAMKVVVYETMIVDEFECEWGKFINTFGLMNDEWLGTLYDERHRWVPCYLKNNFWAGMSTTQRSKSMNAFFDGYINSTTTLQQFLLQYDNALQHKAEKEYEADFASLNTVIPCGSQSLIERQFQTEYTHAKFGEVQTEFRGKMNCVVQNVVVNGDVCRYDVMEEFIHNGHSRDRLYIVCYDRDNHNVNCNCLLFEFKGILCRHCLVVLAQERQKQVPAKYVLIRWSKNVRRKHTYIKASYNITDKEPHIKRYDALCKKFSEIAQVACEKPETTELLFQHLHTFSTLHALPGPTTTQHINGGQLDINALDSTPQSNDASNLTVYPEIRSLVAVQRKGQPRS</sequence>
<comment type="function">
    <text evidence="6">Putative transcription activator involved in regulating light control of development.</text>
</comment>
<dbReference type="EMBL" id="CM002297">
    <property type="protein sequence ID" value="ESW06992.1"/>
    <property type="molecule type" value="Genomic_DNA"/>
</dbReference>
<dbReference type="OrthoDB" id="1336263at2759"/>
<evidence type="ECO:0000313" key="8">
    <source>
        <dbReference type="EMBL" id="ESW06992.1"/>
    </source>
</evidence>
<accession>V7AMX9</accession>
<dbReference type="GO" id="GO:0005634">
    <property type="term" value="C:nucleus"/>
    <property type="evidence" value="ECO:0007669"/>
    <property type="project" value="UniProtKB-SubCell"/>
</dbReference>
<dbReference type="Pfam" id="PF04434">
    <property type="entry name" value="SWIM"/>
    <property type="match status" value="1"/>
</dbReference>
<keyword evidence="3 5" id="KW-0863">Zinc-finger</keyword>
<dbReference type="InterPro" id="IPR006564">
    <property type="entry name" value="Znf_PMZ"/>
</dbReference>
<dbReference type="SMART" id="SM00575">
    <property type="entry name" value="ZnF_PMZ"/>
    <property type="match status" value="1"/>
</dbReference>
<dbReference type="PANTHER" id="PTHR31669">
    <property type="entry name" value="PROTEIN FAR1-RELATED SEQUENCE 10-RELATED"/>
    <property type="match status" value="1"/>
</dbReference>
<dbReference type="PANTHER" id="PTHR31669:SF283">
    <property type="entry name" value="PROTEIN FAR1-RELATED SEQUENCE"/>
    <property type="match status" value="1"/>
</dbReference>
<dbReference type="Pfam" id="PF10551">
    <property type="entry name" value="MULE"/>
    <property type="match status" value="1"/>
</dbReference>
<dbReference type="GO" id="GO:0006355">
    <property type="term" value="P:regulation of DNA-templated transcription"/>
    <property type="evidence" value="ECO:0007669"/>
    <property type="project" value="UniProtKB-UniRule"/>
</dbReference>
<keyword evidence="9" id="KW-1185">Reference proteome</keyword>
<dbReference type="InterPro" id="IPR004330">
    <property type="entry name" value="FAR1_DNA_bnd_dom"/>
</dbReference>
<evidence type="ECO:0000259" key="7">
    <source>
        <dbReference type="PROSITE" id="PS50966"/>
    </source>
</evidence>
<comment type="similarity">
    <text evidence="1 6">Belongs to the FHY3/FAR1 family.</text>
</comment>
<proteinExistence type="inferred from homology"/>
<dbReference type="PROSITE" id="PS50966">
    <property type="entry name" value="ZF_SWIM"/>
    <property type="match status" value="1"/>
</dbReference>
<dbReference type="GO" id="GO:0008270">
    <property type="term" value="F:zinc ion binding"/>
    <property type="evidence" value="ECO:0007669"/>
    <property type="project" value="UniProtKB-UniRule"/>
</dbReference>
<dbReference type="Pfam" id="PF03101">
    <property type="entry name" value="FAR1"/>
    <property type="match status" value="1"/>
</dbReference>
<evidence type="ECO:0000256" key="6">
    <source>
        <dbReference type="RuleBase" id="RU367018"/>
    </source>
</evidence>
<protein>
    <recommendedName>
        <fullName evidence="6">Protein FAR1-RELATED SEQUENCE</fullName>
    </recommendedName>
</protein>